<evidence type="ECO:0000259" key="4">
    <source>
        <dbReference type="PROSITE" id="PS50932"/>
    </source>
</evidence>
<evidence type="ECO:0000313" key="6">
    <source>
        <dbReference type="Proteomes" id="UP000824229"/>
    </source>
</evidence>
<protein>
    <submittedName>
        <fullName evidence="5">LacI family transcriptional regulator</fullName>
    </submittedName>
</protein>
<dbReference type="SUPFAM" id="SSF53822">
    <property type="entry name" value="Periplasmic binding protein-like I"/>
    <property type="match status" value="1"/>
</dbReference>
<reference evidence="5" key="1">
    <citation type="journal article" date="2021" name="PeerJ">
        <title>Extensive microbial diversity within the chicken gut microbiome revealed by metagenomics and culture.</title>
        <authorList>
            <person name="Gilroy R."/>
            <person name="Ravi A."/>
            <person name="Getino M."/>
            <person name="Pursley I."/>
            <person name="Horton D.L."/>
            <person name="Alikhan N.F."/>
            <person name="Baker D."/>
            <person name="Gharbi K."/>
            <person name="Hall N."/>
            <person name="Watson M."/>
            <person name="Adriaenssens E.M."/>
            <person name="Foster-Nyarko E."/>
            <person name="Jarju S."/>
            <person name="Secka A."/>
            <person name="Antonio M."/>
            <person name="Oren A."/>
            <person name="Chaudhuri R.R."/>
            <person name="La Ragione R."/>
            <person name="Hildebrand F."/>
            <person name="Pallen M.J."/>
        </authorList>
    </citation>
    <scope>NUCLEOTIDE SEQUENCE</scope>
    <source>
        <strain evidence="5">B5-657</strain>
    </source>
</reference>
<dbReference type="Gene3D" id="3.40.50.2300">
    <property type="match status" value="2"/>
</dbReference>
<dbReference type="PANTHER" id="PTHR30146">
    <property type="entry name" value="LACI-RELATED TRANSCRIPTIONAL REPRESSOR"/>
    <property type="match status" value="1"/>
</dbReference>
<dbReference type="CDD" id="cd01392">
    <property type="entry name" value="HTH_LacI"/>
    <property type="match status" value="1"/>
</dbReference>
<keyword evidence="2" id="KW-0238">DNA-binding</keyword>
<reference evidence="5" key="2">
    <citation type="submission" date="2021-04" db="EMBL/GenBank/DDBJ databases">
        <authorList>
            <person name="Gilroy R."/>
        </authorList>
    </citation>
    <scope>NUCLEOTIDE SEQUENCE</scope>
    <source>
        <strain evidence="5">B5-657</strain>
    </source>
</reference>
<evidence type="ECO:0000256" key="1">
    <source>
        <dbReference type="ARBA" id="ARBA00023015"/>
    </source>
</evidence>
<dbReference type="PANTHER" id="PTHR30146:SF109">
    <property type="entry name" value="HTH-TYPE TRANSCRIPTIONAL REGULATOR GALS"/>
    <property type="match status" value="1"/>
</dbReference>
<comment type="caution">
    <text evidence="5">The sequence shown here is derived from an EMBL/GenBank/DDBJ whole genome shotgun (WGS) entry which is preliminary data.</text>
</comment>
<dbReference type="PROSITE" id="PS00356">
    <property type="entry name" value="HTH_LACI_1"/>
    <property type="match status" value="1"/>
</dbReference>
<dbReference type="EMBL" id="JAHLFQ010000209">
    <property type="protein sequence ID" value="MBU3804882.1"/>
    <property type="molecule type" value="Genomic_DNA"/>
</dbReference>
<dbReference type="Pfam" id="PF13377">
    <property type="entry name" value="Peripla_BP_3"/>
    <property type="match status" value="1"/>
</dbReference>
<dbReference type="SMART" id="SM00354">
    <property type="entry name" value="HTH_LACI"/>
    <property type="match status" value="1"/>
</dbReference>
<dbReference type="Gene3D" id="1.10.260.40">
    <property type="entry name" value="lambda repressor-like DNA-binding domains"/>
    <property type="match status" value="1"/>
</dbReference>
<dbReference type="InterPro" id="IPR010982">
    <property type="entry name" value="Lambda_DNA-bd_dom_sf"/>
</dbReference>
<proteinExistence type="predicted"/>
<gene>
    <name evidence="5" type="ORF">H9872_09035</name>
</gene>
<dbReference type="InterPro" id="IPR046335">
    <property type="entry name" value="LacI/GalR-like_sensor"/>
</dbReference>
<dbReference type="AlphaFoldDB" id="A0A9E2KE67"/>
<dbReference type="Proteomes" id="UP000824229">
    <property type="component" value="Unassembled WGS sequence"/>
</dbReference>
<evidence type="ECO:0000313" key="5">
    <source>
        <dbReference type="EMBL" id="MBU3804882.1"/>
    </source>
</evidence>
<name>A0A9E2KE67_9FIRM</name>
<dbReference type="GO" id="GO:0003700">
    <property type="term" value="F:DNA-binding transcription factor activity"/>
    <property type="evidence" value="ECO:0007669"/>
    <property type="project" value="TreeGrafter"/>
</dbReference>
<dbReference type="Pfam" id="PF00356">
    <property type="entry name" value="LacI"/>
    <property type="match status" value="1"/>
</dbReference>
<sequence>MNIRDIAAIANVGVSTVSRVLNNHPDVNDETRKRILEIIKENNYIPNNSARILKQSNTKNIGILVKGVFNPFFSEILKLVSVGIQNAGYTMILQHHNNENDIGTLVGFIKEKRLQGMICLGGNFLNLTDDDLEEVNIPIVLLSVDSVTRKNLKRCSSISINNKQAAYMATEYLIKNGHKNIGLILGEKKDFGISQERCEGYKSALEDYKIGIGDQYIIYGEYEYDDAYKESKKILEENPEITAIFAISDIMAVGAAKASFDLGRKVGEDISIMGFDGMDISKYYEPSITTVKQPKNEMSRLSVEILLKLLEGKIENSHIFLDVELVERQSCRAI</sequence>
<dbReference type="InterPro" id="IPR000843">
    <property type="entry name" value="HTH_LacI"/>
</dbReference>
<accession>A0A9E2KE67</accession>
<evidence type="ECO:0000256" key="3">
    <source>
        <dbReference type="ARBA" id="ARBA00023163"/>
    </source>
</evidence>
<evidence type="ECO:0000256" key="2">
    <source>
        <dbReference type="ARBA" id="ARBA00023125"/>
    </source>
</evidence>
<dbReference type="GO" id="GO:0000976">
    <property type="term" value="F:transcription cis-regulatory region binding"/>
    <property type="evidence" value="ECO:0007669"/>
    <property type="project" value="TreeGrafter"/>
</dbReference>
<dbReference type="PROSITE" id="PS50932">
    <property type="entry name" value="HTH_LACI_2"/>
    <property type="match status" value="1"/>
</dbReference>
<feature type="domain" description="HTH lacI-type" evidence="4">
    <location>
        <begin position="1"/>
        <end position="55"/>
    </location>
</feature>
<organism evidence="5 6">
    <name type="scientific">Candidatus Cellulosilyticum pullistercoris</name>
    <dbReference type="NCBI Taxonomy" id="2838521"/>
    <lineage>
        <taxon>Bacteria</taxon>
        <taxon>Bacillati</taxon>
        <taxon>Bacillota</taxon>
        <taxon>Clostridia</taxon>
        <taxon>Lachnospirales</taxon>
        <taxon>Cellulosilyticaceae</taxon>
        <taxon>Cellulosilyticum</taxon>
    </lineage>
</organism>
<dbReference type="SUPFAM" id="SSF47413">
    <property type="entry name" value="lambda repressor-like DNA-binding domains"/>
    <property type="match status" value="1"/>
</dbReference>
<keyword evidence="1" id="KW-0805">Transcription regulation</keyword>
<dbReference type="InterPro" id="IPR028082">
    <property type="entry name" value="Peripla_BP_I"/>
</dbReference>
<keyword evidence="3" id="KW-0804">Transcription</keyword>